<dbReference type="VEuPathDB" id="FungiDB:I7I52_10915"/>
<comment type="caution">
    <text evidence="1">The sequence shown here is derived from an EMBL/GenBank/DDBJ whole genome shotgun (WGS) entry which is preliminary data.</text>
</comment>
<sequence>MNINNISNFILNIIFYIMTHSILPVKTISSTIDKKIYDINNIIKDIKSDIEIYQKNNNFQDSTSPLEDEDDDFNDFIFNKLNLLQSINKPDMVLASRAWYCHEIPCAYPTDCLIHQPTGRQLDCRGCNYTRPNWGWCF</sequence>
<protein>
    <submittedName>
        <fullName evidence="1">Required for macrophage lysis</fullName>
    </submittedName>
</protein>
<gene>
    <name evidence="1" type="primary">LDF1</name>
    <name evidence="1" type="ORF">I7I52_10915</name>
</gene>
<dbReference type="EMBL" id="JAEVHI010000002">
    <property type="protein sequence ID" value="KAG5300332.1"/>
    <property type="molecule type" value="Genomic_DNA"/>
</dbReference>
<dbReference type="Proteomes" id="UP000670092">
    <property type="component" value="Unassembled WGS sequence"/>
</dbReference>
<evidence type="ECO:0000313" key="1">
    <source>
        <dbReference type="EMBL" id="KAG5300332.1"/>
    </source>
</evidence>
<name>A0A8H8D4A5_AJECA</name>
<proteinExistence type="predicted"/>
<accession>A0A8H8D4A5</accession>
<organism evidence="1 2">
    <name type="scientific">Ajellomyces capsulatus</name>
    <name type="common">Darling's disease fungus</name>
    <name type="synonym">Histoplasma capsulatum</name>
    <dbReference type="NCBI Taxonomy" id="5037"/>
    <lineage>
        <taxon>Eukaryota</taxon>
        <taxon>Fungi</taxon>
        <taxon>Dikarya</taxon>
        <taxon>Ascomycota</taxon>
        <taxon>Pezizomycotina</taxon>
        <taxon>Eurotiomycetes</taxon>
        <taxon>Eurotiomycetidae</taxon>
        <taxon>Onygenales</taxon>
        <taxon>Ajellomycetaceae</taxon>
        <taxon>Histoplasma</taxon>
    </lineage>
</organism>
<dbReference type="AlphaFoldDB" id="A0A8H8D4A5"/>
<evidence type="ECO:0000313" key="2">
    <source>
        <dbReference type="Proteomes" id="UP000670092"/>
    </source>
</evidence>
<reference evidence="1 2" key="1">
    <citation type="submission" date="2021-01" db="EMBL/GenBank/DDBJ databases">
        <title>Chromosome-level genome assembly of a human fungal pathogen reveals clustering of transcriptionally co-regulated genes.</title>
        <authorList>
            <person name="Voorhies M."/>
            <person name="Cohen S."/>
            <person name="Shea T.P."/>
            <person name="Petrus S."/>
            <person name="Munoz J.F."/>
            <person name="Poplawski S."/>
            <person name="Goldman W.E."/>
            <person name="Michael T."/>
            <person name="Cuomo C.A."/>
            <person name="Sil A."/>
            <person name="Beyhan S."/>
        </authorList>
    </citation>
    <scope>NUCLEOTIDE SEQUENCE [LARGE SCALE GENOMIC DNA]</scope>
    <source>
        <strain evidence="1 2">G184AR</strain>
    </source>
</reference>